<evidence type="ECO:0000313" key="2">
    <source>
        <dbReference type="EMBL" id="KOX72134.1"/>
    </source>
</evidence>
<protein>
    <submittedName>
        <fullName evidence="2">Uncharacterized protein</fullName>
    </submittedName>
</protein>
<dbReference type="EMBL" id="KQ435824">
    <property type="protein sequence ID" value="KOX72134.1"/>
    <property type="molecule type" value="Genomic_DNA"/>
</dbReference>
<sequence>MSQIDRLKPASTKAQPTTISKSHRSSSGVLPQGHTPGPGPGSQQNSRSFAAALRNLAKQAGPAPQEEEPRASPKNRAPPPLVRGPSPAKVNAKMLNESLKLFSTVAVSSKLIEKSCHNTAMN</sequence>
<keyword evidence="3" id="KW-1185">Reference proteome</keyword>
<proteinExistence type="predicted"/>
<dbReference type="STRING" id="166423.A0A0N0BEN3"/>
<evidence type="ECO:0000313" key="3">
    <source>
        <dbReference type="Proteomes" id="UP000053105"/>
    </source>
</evidence>
<gene>
    <name evidence="2" type="ORF">WN51_00995</name>
</gene>
<accession>A0A0N0BEN3</accession>
<feature type="compositionally biased region" description="Polar residues" evidence="1">
    <location>
        <begin position="12"/>
        <end position="29"/>
    </location>
</feature>
<dbReference type="AlphaFoldDB" id="A0A0N0BEN3"/>
<dbReference type="OrthoDB" id="8744624at2759"/>
<evidence type="ECO:0000256" key="1">
    <source>
        <dbReference type="SAM" id="MobiDB-lite"/>
    </source>
</evidence>
<dbReference type="Proteomes" id="UP000053105">
    <property type="component" value="Unassembled WGS sequence"/>
</dbReference>
<name>A0A0N0BEN3_9HYME</name>
<feature type="region of interest" description="Disordered" evidence="1">
    <location>
        <begin position="1"/>
        <end position="89"/>
    </location>
</feature>
<organism evidence="2 3">
    <name type="scientific">Melipona quadrifasciata</name>
    <dbReference type="NCBI Taxonomy" id="166423"/>
    <lineage>
        <taxon>Eukaryota</taxon>
        <taxon>Metazoa</taxon>
        <taxon>Ecdysozoa</taxon>
        <taxon>Arthropoda</taxon>
        <taxon>Hexapoda</taxon>
        <taxon>Insecta</taxon>
        <taxon>Pterygota</taxon>
        <taxon>Neoptera</taxon>
        <taxon>Endopterygota</taxon>
        <taxon>Hymenoptera</taxon>
        <taxon>Apocrita</taxon>
        <taxon>Aculeata</taxon>
        <taxon>Apoidea</taxon>
        <taxon>Anthophila</taxon>
        <taxon>Apidae</taxon>
        <taxon>Melipona</taxon>
    </lineage>
</organism>
<reference evidence="2 3" key="1">
    <citation type="submission" date="2015-07" db="EMBL/GenBank/DDBJ databases">
        <title>The genome of Melipona quadrifasciata.</title>
        <authorList>
            <person name="Pan H."/>
            <person name="Kapheim K."/>
        </authorList>
    </citation>
    <scope>NUCLEOTIDE SEQUENCE [LARGE SCALE GENOMIC DNA]</scope>
    <source>
        <strain evidence="2">0111107301</strain>
        <tissue evidence="2">Whole body</tissue>
    </source>
</reference>